<sequence>MSKASTTLLEQLHAAVAEELLTRVKNGEATAADLGAAIKMLKDNSITAVIEDNAAMSELQAKIEARRAKRKATQPEVHSGPLTADELSDAVDNFHVH</sequence>
<dbReference type="KEGG" id="vg:54978997"/>
<proteinExistence type="predicted"/>
<organism evidence="2 3">
    <name type="scientific">Ralstonia phage RS-PII-1</name>
    <dbReference type="NCBI Taxonomy" id="1932892"/>
    <lineage>
        <taxon>Viruses</taxon>
        <taxon>Duplodnaviria</taxon>
        <taxon>Heunggongvirae</taxon>
        <taxon>Uroviricota</taxon>
        <taxon>Caudoviricetes</taxon>
        <taxon>Autographivirales</taxon>
        <taxon>Autonotataviridae</taxon>
        <taxon>Sukuvirus</taxon>
        <taxon>Sukuvirus RSPII1</taxon>
    </lineage>
</organism>
<name>A0A1L7DQF8_9CAUD</name>
<reference evidence="2 3" key="1">
    <citation type="submission" date="2016-12" db="EMBL/GenBank/DDBJ databases">
        <title>Isolation, Whole Genome Sequencing Analysis of a Novel Lytic Bacteriophage RS-PII-1 infecting Ralstonia solanacearum.</title>
        <authorList>
            <person name="Su J."/>
            <person name="Liu J."/>
            <person name="Yu H."/>
            <person name="Guo Z."/>
            <person name="Sun H."/>
            <person name="Fan G."/>
            <person name="Gu G."/>
            <person name="Wang G."/>
        </authorList>
    </citation>
    <scope>NUCLEOTIDE SEQUENCE [LARGE SCALE GENOMIC DNA]</scope>
</reference>
<evidence type="ECO:0000313" key="3">
    <source>
        <dbReference type="Proteomes" id="UP000222868"/>
    </source>
</evidence>
<dbReference type="GeneID" id="54978997"/>
<evidence type="ECO:0000313" key="2">
    <source>
        <dbReference type="EMBL" id="APU00295.1"/>
    </source>
</evidence>
<dbReference type="InterPro" id="IPR024345">
    <property type="entry name" value="DNA_matur_Phage_T7-like"/>
</dbReference>
<dbReference type="EMBL" id="KY316062">
    <property type="protein sequence ID" value="APU00295.1"/>
    <property type="molecule type" value="Genomic_DNA"/>
</dbReference>
<dbReference type="Proteomes" id="UP000222868">
    <property type="component" value="Segment"/>
</dbReference>
<dbReference type="RefSeq" id="YP_009788863.1">
    <property type="nucleotide sequence ID" value="NC_047804.1"/>
</dbReference>
<keyword evidence="3" id="KW-1185">Reference proteome</keyword>
<feature type="region of interest" description="Disordered" evidence="1">
    <location>
        <begin position="68"/>
        <end position="97"/>
    </location>
</feature>
<dbReference type="Pfam" id="PF11123">
    <property type="entry name" value="DNA_Packaging_2"/>
    <property type="match status" value="1"/>
</dbReference>
<evidence type="ECO:0000256" key="1">
    <source>
        <dbReference type="SAM" id="MobiDB-lite"/>
    </source>
</evidence>
<accession>A0A1L7DQF8</accession>
<evidence type="ECO:0008006" key="4">
    <source>
        <dbReference type="Google" id="ProtNLM"/>
    </source>
</evidence>
<protein>
    <recommendedName>
        <fullName evidence="4">DNA maturase A</fullName>
    </recommendedName>
</protein>